<feature type="region of interest" description="Disordered" evidence="1">
    <location>
        <begin position="1350"/>
        <end position="1370"/>
    </location>
</feature>
<dbReference type="Proteomes" id="UP000095280">
    <property type="component" value="Unplaced"/>
</dbReference>
<keyword evidence="3" id="KW-1185">Reference proteome</keyword>
<feature type="transmembrane region" description="Helical" evidence="2">
    <location>
        <begin position="1862"/>
        <end position="1883"/>
    </location>
</feature>
<reference evidence="4" key="1">
    <citation type="submission" date="2016-11" db="UniProtKB">
        <authorList>
            <consortium name="WormBaseParasite"/>
        </authorList>
    </citation>
    <scope>IDENTIFICATION</scope>
</reference>
<keyword evidence="2" id="KW-1133">Transmembrane helix</keyword>
<dbReference type="WBParaSite" id="maker-uti_cns_0012108-snap-gene-0.8-mRNA-1">
    <property type="protein sequence ID" value="maker-uti_cns_0012108-snap-gene-0.8-mRNA-1"/>
    <property type="gene ID" value="maker-uti_cns_0012108-snap-gene-0.8"/>
</dbReference>
<evidence type="ECO:0000256" key="1">
    <source>
        <dbReference type="SAM" id="MobiDB-lite"/>
    </source>
</evidence>
<evidence type="ECO:0000256" key="2">
    <source>
        <dbReference type="SAM" id="Phobius"/>
    </source>
</evidence>
<feature type="compositionally biased region" description="Polar residues" evidence="1">
    <location>
        <begin position="1350"/>
        <end position="1361"/>
    </location>
</feature>
<feature type="region of interest" description="Disordered" evidence="1">
    <location>
        <begin position="2386"/>
        <end position="2411"/>
    </location>
</feature>
<evidence type="ECO:0000313" key="4">
    <source>
        <dbReference type="WBParaSite" id="maker-uti_cns_0012108-snap-gene-0.8-mRNA-1"/>
    </source>
</evidence>
<feature type="transmembrane region" description="Helical" evidence="2">
    <location>
        <begin position="1818"/>
        <end position="1842"/>
    </location>
</feature>
<feature type="region of interest" description="Disordered" evidence="1">
    <location>
        <begin position="2138"/>
        <end position="2164"/>
    </location>
</feature>
<name>A0A1I8IFW6_9PLAT</name>
<feature type="region of interest" description="Disordered" evidence="1">
    <location>
        <begin position="2317"/>
        <end position="2360"/>
    </location>
</feature>
<feature type="compositionally biased region" description="Low complexity" evidence="1">
    <location>
        <begin position="2317"/>
        <end position="2335"/>
    </location>
</feature>
<evidence type="ECO:0000313" key="3">
    <source>
        <dbReference type="Proteomes" id="UP000095280"/>
    </source>
</evidence>
<proteinExistence type="predicted"/>
<keyword evidence="2" id="KW-0812">Transmembrane</keyword>
<feature type="transmembrane region" description="Helical" evidence="2">
    <location>
        <begin position="1895"/>
        <end position="1913"/>
    </location>
</feature>
<organism evidence="3 4">
    <name type="scientific">Macrostomum lignano</name>
    <dbReference type="NCBI Taxonomy" id="282301"/>
    <lineage>
        <taxon>Eukaryota</taxon>
        <taxon>Metazoa</taxon>
        <taxon>Spiralia</taxon>
        <taxon>Lophotrochozoa</taxon>
        <taxon>Platyhelminthes</taxon>
        <taxon>Rhabditophora</taxon>
        <taxon>Macrostomorpha</taxon>
        <taxon>Macrostomida</taxon>
        <taxon>Macrostomidae</taxon>
        <taxon>Macrostomum</taxon>
    </lineage>
</organism>
<sequence length="2581" mass="279376">NITESAVFLIGFEEASGFSLGCDLHLLLRLLQLRRFDFVGLRLGTAAQVGLVDEGQQFVHAARQGDVELLVQALVAVVGAGQVVTESTISCSFSCFSTSSLTLAKASFRIETNIFSKMKMTKMAYMAKIRGPKIGSDSYSSRNLNLPSAICISCSMVYRKNMMKNMMKNWRMSLAAMRTTSPIMPMRLLKRSSRMNFSVDTNTINAVKYVSARELKYDGPDAEQVHVGVVEGQVNKHGPCLPVQPLQCLQLVYVSLHGAKRAPELKHVAARGIGVLPSHHRAGVHADSLLPHDGVADQPGNAVPGKAALQQRWIVVVPRPGPDSWHEFGLHPVPELFLGGDAGDALATGHSQVGQKQSLHLLLQNVSVRIAEGEEFFLHSKAIKAAIMSTLSGCDNITEEKNEMKSEEIHFLQVVNKAETAVPITRIDHAIMRTHHGKRTCFGNFFSSTSTCRTDAGGFTAAAGLSAYLALSPCCDSLPHFDRRNSSMTTKSGRNEIRLVTTPTYIILGVSRNGPIFLVARYRYDPVHRSVVFFDRHPPVDYKVVSPPCLQVNNRHVVAVPRGGGAFAAIVVPQTEKVQRSKRRPVYAPLHGEQEPVNTSALQHFSASVHQVSRVGLVTFAAKDEKHLGVGAGAPAHAGADDYLVQILFVGSTRPNKNGNEDYSDDNLRDKQSRILGGLAWLNCVAAGGEDAHGILDAELRWRLPETANHKKLPTRSDAKCEVLEPQLEVHGLVRAGQLELVQDQLLLSNAILAERPISGTWDFYPLGNARKMSKKLLPVSVTEISVPFSSDRFSVTTSEVVDTLQSPLLVAALTYGLVGVAMAVRLTELRAPVQRPSGPPVTLHMLVGRVTLERPVRTRLPLRLAGSDFCSTRLSWDDFMFIGLSFITSLEVIDFVSLVIEDIQLEQRDTTLDFLRNFSKNWIECSGPCSAVHVSTTIQYQLSLEGRREKAGVSLGEPGSVVLRRLWLGDLTCAGQLLSSVSRNLAGAAALLMQQQLVSVAQTPGFLGPRRRLLNRYSLLMLLRLSDTIIAARPCTNWLVSFRLPFRGCGSVAVRGDHADFHRAGYIRKRALVKWPVAEADQSRCVRSYVGPHFHCVRGVMRWLESMPSESVNGEQEISNGVTAATPLVELQVHAPVVGTRLVKRRLHASPSFTVPRPTFKHTRNRLEVMLENRSGPVGPEVCSVEAECSTGATGLHKAGRRTKAARITVVFITTLAVTRYNPSSRNRGGSARIVLPNVGSDETSTMPVTLLVVSSKDSISHSRRFCGVASHGSSVMMHSTVTEAERNTFRGFSTRMWGSSAMVTCGGRHLLGDTATVASLLSGGLQIARQAAGPYRCSSVAMPRSTYTQVSSDRTSQTTDSERVWPGRLTPCTSTTRPFIIEPPTVMLVLNVAFEIGFQVNRLTSIPKNEGNATSSCLLGNVSLSAPKPLFRMSLPGDRYISVRLRRDGHLRGRQVELCTADCSAICIAQLNHATVRGISRCARVETSGEPPSPGTRVQVTSDPPSMVILTEADSPLASTGGVNVARGLTIRSTIVMDVLFAAKVAVKKYNAGLDCAETRKFKAAIGPCVSPEDALMVQSSRLSGTVFRRAMNSQRLTHRDYRYCKRTARSRTAHPINGAGAVDSKELKCLQNANGRILIVSVGSRIPYAWHNVGLVDLLLWIVNALPPAGIVTVGHSDKVLGGGKNRRVDSQVDGPGIDYCTLGWRQDLEIVSQMFRTPTAMCSASVQLPASASVLLKVALATELMFCAQKQKRACQIPVAALKPDGSDAAAAERDGQQGGQGEPTRPVIKLSLALGWAASVLRMFNLCDNRIQLVLYATTVTIMALGVFYVCLGSFIIGEFLPLLPGVFENPLWGLFYLYLIFTGVYTVVAGCIGLCGVDKYQPGSICLHRVLILLLIGLHVLAMFAFIKDAGYNKERIKKYLTRVPEEVLATEGLHAAKANQRVWNYFEAAINCKRELKSCSVSAAVRYLMFCYYGFVVFLGLCGAVLLADLLLTFFLRITEATNSRAQRRIRCNCMIWSKSKSLSRIWRRYSCSIAMATKALKLSEEPSSSEAAQTVSQTSMMSSFCAAAVAAAASAPQQMAVQLGVQGLQQQPQRTHSRVGDCARLSTGGARLSTGCRFMRDGEAFNRRLRRTKSGDEPGEAGQGEPVLLHGRQQGDQQLTEAVRVADLRVSDGLHSDRQFSRRACRSASLLHRSASVASQACTPRSSGQACVARAATPVDGPAGLQAPLWPGCRSQQAGRQRLGWRREADASSANQSGEAASQSPRVPRLRQPRLEGSGGAGRVRLTAAKLSLVGVDVGGVLRRGQPVASASSPAEAPGATAASFSADVGDSGGGSRQQPADSSRRRRRLGWLGEAKARRTAAEHGLTAVARRCRVSKVRPAPRQVRKATSQSGAEKPLTATGEAELGAEEVAELGAEEAAELGAEEAAELGEEAEAETDTCGGGGRLGGVRRGCRGLWGFRSGLTRNRNPRRAEAAQLPAELTASRWPWQPARRASSGCSERLAAFRGRAQLTPVNSGPASISFALAPAPQKSVGPQQQQVARRAEVPSSCRMPMEKGAGPLVQHGLASLFK</sequence>
<feature type="transmembrane region" description="Helical" evidence="2">
    <location>
        <begin position="1979"/>
        <end position="2003"/>
    </location>
</feature>
<feature type="compositionally biased region" description="Polar residues" evidence="1">
    <location>
        <begin position="2260"/>
        <end position="2273"/>
    </location>
</feature>
<keyword evidence="2" id="KW-0472">Membrane</keyword>
<protein>
    <submittedName>
        <fullName evidence="4">ANK_REP_REGION domain-containing protein</fullName>
    </submittedName>
</protein>
<feature type="region of interest" description="Disordered" evidence="1">
    <location>
        <begin position="2231"/>
        <end position="2289"/>
    </location>
</feature>
<accession>A0A1I8IFW6</accession>